<dbReference type="OrthoDB" id="495783at2"/>
<organism evidence="1 2">
    <name type="scientific">Vibrio sinensis</name>
    <dbReference type="NCBI Taxonomy" id="2302434"/>
    <lineage>
        <taxon>Bacteria</taxon>
        <taxon>Pseudomonadati</taxon>
        <taxon>Pseudomonadota</taxon>
        <taxon>Gammaproteobacteria</taxon>
        <taxon>Vibrionales</taxon>
        <taxon>Vibrionaceae</taxon>
        <taxon>Vibrio</taxon>
    </lineage>
</organism>
<dbReference type="AlphaFoldDB" id="A0A3A6QQI5"/>
<dbReference type="Pfam" id="PF04463">
    <property type="entry name" value="2-thiour_desulf"/>
    <property type="match status" value="1"/>
</dbReference>
<accession>A0A3A6QQI5</accession>
<dbReference type="Proteomes" id="UP000273252">
    <property type="component" value="Unassembled WGS sequence"/>
</dbReference>
<evidence type="ECO:0000313" key="2">
    <source>
        <dbReference type="Proteomes" id="UP000273252"/>
    </source>
</evidence>
<name>A0A3A6QQI5_9VIBR</name>
<protein>
    <submittedName>
        <fullName evidence="1">DUF523 domain-containing protein</fullName>
    </submittedName>
</protein>
<reference evidence="1 2" key="1">
    <citation type="submission" date="2018-08" db="EMBL/GenBank/DDBJ databases">
        <title>Vibrio isolated from the Eastern China Marginal Seas.</title>
        <authorList>
            <person name="Li Y."/>
        </authorList>
    </citation>
    <scope>NUCLEOTIDE SEQUENCE [LARGE SCALE GENOMIC DNA]</scope>
    <source>
        <strain evidence="1 2">BEI233</strain>
    </source>
</reference>
<dbReference type="EMBL" id="QVMU01000004">
    <property type="protein sequence ID" value="RJX72876.1"/>
    <property type="molecule type" value="Genomic_DNA"/>
</dbReference>
<dbReference type="PANTHER" id="PTHR30087:SF1">
    <property type="entry name" value="HYPOTHETICAL CYTOSOLIC PROTEIN"/>
    <property type="match status" value="1"/>
</dbReference>
<keyword evidence="2" id="KW-1185">Reference proteome</keyword>
<dbReference type="RefSeq" id="WP_120030200.1">
    <property type="nucleotide sequence ID" value="NZ_QVMU01000004.1"/>
</dbReference>
<evidence type="ECO:0000313" key="1">
    <source>
        <dbReference type="EMBL" id="RJX72876.1"/>
    </source>
</evidence>
<sequence>MEKILVSSCLVGNSVRYNGSCLSLDNADRDWLFSSFDVLTFCPEVSSGLPTPRPPAEIIGGVGEDVLENNARVVGNDGVDVTELFLSGADNTLKLCLENQIRYAILAESSPSCGSVTIYDGTFSGHKIAGRGVTAALLEQHEIKVFSQYSLAKLRAEVDTITPKVVSKQCLKL</sequence>
<gene>
    <name evidence="1" type="ORF">DZ860_06870</name>
</gene>
<proteinExistence type="predicted"/>
<comment type="caution">
    <text evidence="1">The sequence shown here is derived from an EMBL/GenBank/DDBJ whole genome shotgun (WGS) entry which is preliminary data.</text>
</comment>
<dbReference type="PANTHER" id="PTHR30087">
    <property type="entry name" value="INNER MEMBRANE PROTEIN"/>
    <property type="match status" value="1"/>
</dbReference>
<dbReference type="InterPro" id="IPR007553">
    <property type="entry name" value="2-thiour_desulf"/>
</dbReference>